<reference evidence="2 3" key="1">
    <citation type="submission" date="2023-06" db="EMBL/GenBank/DDBJ databases">
        <authorList>
            <person name="Oyuntsetseg B."/>
            <person name="Kim S.B."/>
        </authorList>
    </citation>
    <scope>NUCLEOTIDE SEQUENCE [LARGE SCALE GENOMIC DNA]</scope>
    <source>
        <strain evidence="2 3">2-2</strain>
    </source>
</reference>
<dbReference type="InterPro" id="IPR001387">
    <property type="entry name" value="Cro/C1-type_HTH"/>
</dbReference>
<proteinExistence type="predicted"/>
<gene>
    <name evidence="2" type="ORF">QP939_04810</name>
</gene>
<protein>
    <submittedName>
        <fullName evidence="2">Scr1 family TA system antitoxin-like transcriptional regulator</fullName>
    </submittedName>
</protein>
<evidence type="ECO:0000313" key="2">
    <source>
        <dbReference type="EMBL" id="WIV58001.1"/>
    </source>
</evidence>
<evidence type="ECO:0000259" key="1">
    <source>
        <dbReference type="PROSITE" id="PS50943"/>
    </source>
</evidence>
<dbReference type="EMBL" id="CP127173">
    <property type="protein sequence ID" value="WIV58001.1"/>
    <property type="molecule type" value="Genomic_DNA"/>
</dbReference>
<name>A0ABY8XR59_9PSEU</name>
<dbReference type="Proteomes" id="UP001227101">
    <property type="component" value="Chromosome"/>
</dbReference>
<evidence type="ECO:0000313" key="3">
    <source>
        <dbReference type="Proteomes" id="UP001227101"/>
    </source>
</evidence>
<dbReference type="RefSeq" id="WP_285455320.1">
    <property type="nucleotide sequence ID" value="NZ_CP127173.1"/>
</dbReference>
<sequence>MTDASLRYPGFYVVGRAIREHRMARDMSLRRLARLMGTSPSLLSSWETGERRIPAVPLGWALGLLEVPAAECHLLGRLHAESERASYVEGNDSGEISLQRAYDRYTLHTYEWAPKVVPDLLQTFGYAHALPGARPQPDDVDQEIFARRVRQVDRDSRHRHTLLLGSAALTLEGVPAEVVQAQLQEITSSPNRWQVDTRIVPADAAVSPTIESFVIYETAEKAFTVVLRHEHSTVYLSDLTTVRRYKSTFDALQRVAVAYDPATSC</sequence>
<dbReference type="InterPro" id="IPR010982">
    <property type="entry name" value="Lambda_DNA-bd_dom_sf"/>
</dbReference>
<feature type="domain" description="HTH cro/C1-type" evidence="1">
    <location>
        <begin position="18"/>
        <end position="53"/>
    </location>
</feature>
<accession>A0ABY8XR59</accession>
<dbReference type="CDD" id="cd00093">
    <property type="entry name" value="HTH_XRE"/>
    <property type="match status" value="1"/>
</dbReference>
<organism evidence="2 3">
    <name type="scientific">Amycolatopsis nalaikhensis</name>
    <dbReference type="NCBI Taxonomy" id="715472"/>
    <lineage>
        <taxon>Bacteria</taxon>
        <taxon>Bacillati</taxon>
        <taxon>Actinomycetota</taxon>
        <taxon>Actinomycetes</taxon>
        <taxon>Pseudonocardiales</taxon>
        <taxon>Pseudonocardiaceae</taxon>
        <taxon>Amycolatopsis</taxon>
    </lineage>
</organism>
<dbReference type="Gene3D" id="1.10.260.40">
    <property type="entry name" value="lambda repressor-like DNA-binding domains"/>
    <property type="match status" value="1"/>
</dbReference>
<dbReference type="SUPFAM" id="SSF47413">
    <property type="entry name" value="lambda repressor-like DNA-binding domains"/>
    <property type="match status" value="1"/>
</dbReference>
<dbReference type="PROSITE" id="PS50943">
    <property type="entry name" value="HTH_CROC1"/>
    <property type="match status" value="1"/>
</dbReference>
<keyword evidence="3" id="KW-1185">Reference proteome</keyword>
<dbReference type="Pfam" id="PF19054">
    <property type="entry name" value="DUF5753"/>
    <property type="match status" value="1"/>
</dbReference>
<dbReference type="SMART" id="SM00530">
    <property type="entry name" value="HTH_XRE"/>
    <property type="match status" value="1"/>
</dbReference>
<dbReference type="InterPro" id="IPR043917">
    <property type="entry name" value="DUF5753"/>
</dbReference>
<dbReference type="Pfam" id="PF01381">
    <property type="entry name" value="HTH_3"/>
    <property type="match status" value="1"/>
</dbReference>